<sequence length="431" mass="48541">MTSGQIFRHNSRLSSRLNPGLTSPLPEKDLLSANWLLQVLPDFGIVQLDGGRAASIVAQFEQLIDTPLLRWNSTEQFSDYAQLLADALDFPSAEYVYLQHRLRVWAEQSAVLWILVEGDNIPNEQLVELLRFRPLSRSGQFAIRILLKVSADKQRDTSFAPLAQAIHERVGEPLPVKHRSYNPDRFKVYAAYLLILVLSAASITTTWYLTSQEKSALAKTEDADDVLPPVMSSNRSQSQSVETPPLQAPADMDTLKVAVVSIDPPEIDTPQIDTTETDAPETQRPDIQIDSVSQSEISEVIALIERWSGAWQQQNIDEYFSMYSSGYSADKTMSSNEWRSWRTARLKKPLWISIEIGPMAVKRGAEGELQGELTGELKGELNKELHATFWQLYRSAGYQDDTLKTLVLRKEAGIWKIAGEINQEVRPLSQE</sequence>
<evidence type="ECO:0000256" key="2">
    <source>
        <dbReference type="SAM" id="Phobius"/>
    </source>
</evidence>
<dbReference type="InterPro" id="IPR032710">
    <property type="entry name" value="NTF2-like_dom_sf"/>
</dbReference>
<accession>A0A1I2S5S3</accession>
<keyword evidence="2" id="KW-1133">Transmembrane helix</keyword>
<dbReference type="OrthoDB" id="6117552at2"/>
<evidence type="ECO:0000256" key="1">
    <source>
        <dbReference type="SAM" id="MobiDB-lite"/>
    </source>
</evidence>
<keyword evidence="2" id="KW-0812">Transmembrane</keyword>
<gene>
    <name evidence="4" type="ORF">SAMN05216175_10748</name>
</gene>
<feature type="transmembrane region" description="Helical" evidence="2">
    <location>
        <begin position="189"/>
        <end position="209"/>
    </location>
</feature>
<feature type="region of interest" description="Disordered" evidence="1">
    <location>
        <begin position="218"/>
        <end position="247"/>
    </location>
</feature>
<dbReference type="SUPFAM" id="SSF54427">
    <property type="entry name" value="NTF2-like"/>
    <property type="match status" value="1"/>
</dbReference>
<keyword evidence="2" id="KW-0472">Membrane</keyword>
<dbReference type="Proteomes" id="UP000198623">
    <property type="component" value="Unassembled WGS sequence"/>
</dbReference>
<dbReference type="EMBL" id="FOOU01000007">
    <property type="protein sequence ID" value="SFG46197.1"/>
    <property type="molecule type" value="Genomic_DNA"/>
</dbReference>
<name>A0A1I2S5S3_9GAMM</name>
<dbReference type="AlphaFoldDB" id="A0A1I2S5S3"/>
<dbReference type="RefSeq" id="WP_090728230.1">
    <property type="nucleotide sequence ID" value="NZ_FOOU01000007.1"/>
</dbReference>
<feature type="domain" description="Cds6 C-terminal" evidence="3">
    <location>
        <begin position="300"/>
        <end position="420"/>
    </location>
</feature>
<dbReference type="InterPro" id="IPR056203">
    <property type="entry name" value="Cds6_C"/>
</dbReference>
<organism evidence="4 5">
    <name type="scientific">Neptunomonas qingdaonensis</name>
    <dbReference type="NCBI Taxonomy" id="1045558"/>
    <lineage>
        <taxon>Bacteria</taxon>
        <taxon>Pseudomonadati</taxon>
        <taxon>Pseudomonadota</taxon>
        <taxon>Gammaproteobacteria</taxon>
        <taxon>Oceanospirillales</taxon>
        <taxon>Oceanospirillaceae</taxon>
        <taxon>Neptunomonas</taxon>
    </lineage>
</organism>
<feature type="compositionally biased region" description="Polar residues" evidence="1">
    <location>
        <begin position="231"/>
        <end position="242"/>
    </location>
</feature>
<dbReference type="Pfam" id="PF24125">
    <property type="entry name" value="Cds6_C"/>
    <property type="match status" value="1"/>
</dbReference>
<reference evidence="5" key="1">
    <citation type="submission" date="2016-10" db="EMBL/GenBank/DDBJ databases">
        <authorList>
            <person name="Varghese N."/>
            <person name="Submissions S."/>
        </authorList>
    </citation>
    <scope>NUCLEOTIDE SEQUENCE [LARGE SCALE GENOMIC DNA]</scope>
    <source>
        <strain evidence="5">CGMCC 1.10971</strain>
    </source>
</reference>
<protein>
    <recommendedName>
        <fullName evidence="3">Cds6 C-terminal domain-containing protein</fullName>
    </recommendedName>
</protein>
<evidence type="ECO:0000313" key="5">
    <source>
        <dbReference type="Proteomes" id="UP000198623"/>
    </source>
</evidence>
<proteinExistence type="predicted"/>
<evidence type="ECO:0000313" key="4">
    <source>
        <dbReference type="EMBL" id="SFG46197.1"/>
    </source>
</evidence>
<dbReference type="STRING" id="1045558.SAMN05216175_10748"/>
<keyword evidence="5" id="KW-1185">Reference proteome</keyword>
<evidence type="ECO:0000259" key="3">
    <source>
        <dbReference type="Pfam" id="PF24125"/>
    </source>
</evidence>